<protein>
    <submittedName>
        <fullName evidence="1">Uncharacterized protein</fullName>
    </submittedName>
</protein>
<sequence>MATAQASLFHCEQIGWTARLAAAFGLRSRKRVLDFRDLPDHLQRDVGYIDGKDTCGRRV</sequence>
<dbReference type="RefSeq" id="WP_131922386.1">
    <property type="nucleotide sequence ID" value="NZ_BAAAVY010000011.1"/>
</dbReference>
<dbReference type="Proteomes" id="UP000254701">
    <property type="component" value="Unassembled WGS sequence"/>
</dbReference>
<organism evidence="1 2">
    <name type="scientific">Aminobacter aminovorans</name>
    <name type="common">Chelatobacter heintzii</name>
    <dbReference type="NCBI Taxonomy" id="83263"/>
    <lineage>
        <taxon>Bacteria</taxon>
        <taxon>Pseudomonadati</taxon>
        <taxon>Pseudomonadota</taxon>
        <taxon>Alphaproteobacteria</taxon>
        <taxon>Hyphomicrobiales</taxon>
        <taxon>Phyllobacteriaceae</taxon>
        <taxon>Aminobacter</taxon>
    </lineage>
</organism>
<accession>A0A380WEQ5</accession>
<name>A0A380WEQ5_AMIAI</name>
<dbReference type="AlphaFoldDB" id="A0A380WEQ5"/>
<gene>
    <name evidence="1" type="ORF">NCTC10684_00370</name>
</gene>
<dbReference type="EMBL" id="UFSM01000001">
    <property type="protein sequence ID" value="SUU87178.1"/>
    <property type="molecule type" value="Genomic_DNA"/>
</dbReference>
<reference evidence="1 2" key="1">
    <citation type="submission" date="2018-06" db="EMBL/GenBank/DDBJ databases">
        <authorList>
            <consortium name="Pathogen Informatics"/>
            <person name="Doyle S."/>
        </authorList>
    </citation>
    <scope>NUCLEOTIDE SEQUENCE [LARGE SCALE GENOMIC DNA]</scope>
    <source>
        <strain evidence="1 2">NCTC10684</strain>
    </source>
</reference>
<evidence type="ECO:0000313" key="1">
    <source>
        <dbReference type="EMBL" id="SUU87178.1"/>
    </source>
</evidence>
<dbReference type="OrthoDB" id="8420595at2"/>
<proteinExistence type="predicted"/>
<evidence type="ECO:0000313" key="2">
    <source>
        <dbReference type="Proteomes" id="UP000254701"/>
    </source>
</evidence>